<protein>
    <submittedName>
        <fullName evidence="9">Phospholipase D-like protein</fullName>
    </submittedName>
</protein>
<dbReference type="GO" id="GO:0005886">
    <property type="term" value="C:plasma membrane"/>
    <property type="evidence" value="ECO:0007669"/>
    <property type="project" value="UniProtKB-SubCell"/>
</dbReference>
<dbReference type="Pfam" id="PF13396">
    <property type="entry name" value="PLDc_N"/>
    <property type="match status" value="1"/>
</dbReference>
<proteinExistence type="predicted"/>
<dbReference type="EMBL" id="VIXA01000005">
    <property type="protein sequence ID" value="TWG11049.1"/>
    <property type="molecule type" value="Genomic_DNA"/>
</dbReference>
<keyword evidence="5 7" id="KW-0472">Membrane</keyword>
<dbReference type="InterPro" id="IPR027379">
    <property type="entry name" value="CLS_N"/>
</dbReference>
<evidence type="ECO:0000256" key="4">
    <source>
        <dbReference type="ARBA" id="ARBA00022989"/>
    </source>
</evidence>
<comment type="subcellular location">
    <subcellularLocation>
        <location evidence="1">Cell membrane</location>
        <topology evidence="1">Multi-pass membrane protein</topology>
    </subcellularLocation>
</comment>
<feature type="region of interest" description="Disordered" evidence="6">
    <location>
        <begin position="61"/>
        <end position="96"/>
    </location>
</feature>
<name>A0A561VHF8_9ACTN</name>
<evidence type="ECO:0000259" key="8">
    <source>
        <dbReference type="Pfam" id="PF13396"/>
    </source>
</evidence>
<dbReference type="AlphaFoldDB" id="A0A561VHF8"/>
<dbReference type="PROSITE" id="PS51257">
    <property type="entry name" value="PROKAR_LIPOPROTEIN"/>
    <property type="match status" value="1"/>
</dbReference>
<keyword evidence="3 7" id="KW-0812">Transmembrane</keyword>
<reference evidence="9 10" key="1">
    <citation type="submission" date="2019-06" db="EMBL/GenBank/DDBJ databases">
        <title>Sequencing the genomes of 1000 actinobacteria strains.</title>
        <authorList>
            <person name="Klenk H.-P."/>
        </authorList>
    </citation>
    <scope>NUCLEOTIDE SEQUENCE [LARGE SCALE GENOMIC DNA]</scope>
    <source>
        <strain evidence="9 10">DSM 102131</strain>
    </source>
</reference>
<organism evidence="9 10">
    <name type="scientific">Micromonospora palomenae</name>
    <dbReference type="NCBI Taxonomy" id="1461247"/>
    <lineage>
        <taxon>Bacteria</taxon>
        <taxon>Bacillati</taxon>
        <taxon>Actinomycetota</taxon>
        <taxon>Actinomycetes</taxon>
        <taxon>Micromonosporales</taxon>
        <taxon>Micromonosporaceae</taxon>
        <taxon>Micromonospora</taxon>
    </lineage>
</organism>
<keyword evidence="2" id="KW-1003">Cell membrane</keyword>
<evidence type="ECO:0000313" key="9">
    <source>
        <dbReference type="EMBL" id="TWG11049.1"/>
    </source>
</evidence>
<keyword evidence="10" id="KW-1185">Reference proteome</keyword>
<dbReference type="Proteomes" id="UP000319927">
    <property type="component" value="Unassembled WGS sequence"/>
</dbReference>
<evidence type="ECO:0000256" key="1">
    <source>
        <dbReference type="ARBA" id="ARBA00004651"/>
    </source>
</evidence>
<keyword evidence="4 7" id="KW-1133">Transmembrane helix</keyword>
<comment type="caution">
    <text evidence="9">The sequence shown here is derived from an EMBL/GenBank/DDBJ whole genome shotgun (WGS) entry which is preliminary data.</text>
</comment>
<feature type="region of interest" description="Disordered" evidence="6">
    <location>
        <begin position="117"/>
        <end position="136"/>
    </location>
</feature>
<accession>A0A561VHF8</accession>
<gene>
    <name evidence="9" type="ORF">FHX75_15138</name>
</gene>
<evidence type="ECO:0000256" key="3">
    <source>
        <dbReference type="ARBA" id="ARBA00022692"/>
    </source>
</evidence>
<evidence type="ECO:0000256" key="6">
    <source>
        <dbReference type="SAM" id="MobiDB-lite"/>
    </source>
</evidence>
<sequence length="136" mass="15492">MARLSLLLFAVQIVLAVCALISCLSADEGNIRALPRIAWVLIILFFPLVGSIAWFLAGRKATPARPGPAGPAPTGRDRRRPVAPDDDPEFLDSIAERSRRNDEELFRRWEEDLRRREDDLRHREGDPPREEDRPEV</sequence>
<evidence type="ECO:0000256" key="7">
    <source>
        <dbReference type="SAM" id="Phobius"/>
    </source>
</evidence>
<evidence type="ECO:0000256" key="2">
    <source>
        <dbReference type="ARBA" id="ARBA00022475"/>
    </source>
</evidence>
<evidence type="ECO:0000313" key="10">
    <source>
        <dbReference type="Proteomes" id="UP000319927"/>
    </source>
</evidence>
<feature type="domain" description="Cardiolipin synthase N-terminal" evidence="8">
    <location>
        <begin position="14"/>
        <end position="59"/>
    </location>
</feature>
<dbReference type="OrthoDB" id="3298527at2"/>
<dbReference type="RefSeq" id="WP_154943299.1">
    <property type="nucleotide sequence ID" value="NZ_VIXA01000005.1"/>
</dbReference>
<feature type="transmembrane region" description="Helical" evidence="7">
    <location>
        <begin position="36"/>
        <end position="57"/>
    </location>
</feature>
<evidence type="ECO:0000256" key="5">
    <source>
        <dbReference type="ARBA" id="ARBA00023136"/>
    </source>
</evidence>